<dbReference type="CDD" id="cd03263">
    <property type="entry name" value="ABC_subfamily_A"/>
    <property type="match status" value="2"/>
</dbReference>
<reference evidence="16 17" key="1">
    <citation type="journal article" date="2023" name="Sci. Data">
        <title>Genome assembly of the Korean intertidal mud-creeper Batillaria attramentaria.</title>
        <authorList>
            <person name="Patra A.K."/>
            <person name="Ho P.T."/>
            <person name="Jun S."/>
            <person name="Lee S.J."/>
            <person name="Kim Y."/>
            <person name="Won Y.J."/>
        </authorList>
    </citation>
    <scope>NUCLEOTIDE SEQUENCE [LARGE SCALE GENOMIC DNA]</scope>
    <source>
        <strain evidence="16">Wonlab-2016</strain>
    </source>
</reference>
<keyword evidence="11 14" id="KW-0472">Membrane</keyword>
<dbReference type="InterPro" id="IPR003439">
    <property type="entry name" value="ABC_transporter-like_ATP-bd"/>
</dbReference>
<feature type="transmembrane region" description="Helical" evidence="14">
    <location>
        <begin position="2120"/>
        <end position="2142"/>
    </location>
</feature>
<feature type="transmembrane region" description="Helical" evidence="14">
    <location>
        <begin position="1981"/>
        <end position="2000"/>
    </location>
</feature>
<dbReference type="PANTHER" id="PTHR19229:SF36">
    <property type="entry name" value="ATP-BINDING CASSETTE SUB-FAMILY A MEMBER 2"/>
    <property type="match status" value="1"/>
</dbReference>
<dbReference type="InterPro" id="IPR013525">
    <property type="entry name" value="ABC2_TM"/>
</dbReference>
<comment type="subcellular location">
    <subcellularLocation>
        <location evidence="1">Endomembrane system</location>
        <topology evidence="1">Multi-pass membrane protein</topology>
    </subcellularLocation>
    <subcellularLocation>
        <location evidence="2">Endosome membrane</location>
    </subcellularLocation>
</comment>
<proteinExistence type="inferred from homology"/>
<feature type="transmembrane region" description="Helical" evidence="14">
    <location>
        <begin position="867"/>
        <end position="889"/>
    </location>
</feature>
<keyword evidence="4" id="KW-0813">Transport</keyword>
<feature type="region of interest" description="Disordered" evidence="13">
    <location>
        <begin position="1536"/>
        <end position="1558"/>
    </location>
</feature>
<evidence type="ECO:0000256" key="5">
    <source>
        <dbReference type="ARBA" id="ARBA00022692"/>
    </source>
</evidence>
<dbReference type="InterPro" id="IPR003593">
    <property type="entry name" value="AAA+_ATPase"/>
</dbReference>
<keyword evidence="5 14" id="KW-0812">Transmembrane</keyword>
<keyword evidence="10 14" id="KW-1133">Transmembrane helix</keyword>
<evidence type="ECO:0000256" key="1">
    <source>
        <dbReference type="ARBA" id="ARBA00004127"/>
    </source>
</evidence>
<evidence type="ECO:0000313" key="17">
    <source>
        <dbReference type="Proteomes" id="UP001519460"/>
    </source>
</evidence>
<feature type="transmembrane region" description="Helical" evidence="14">
    <location>
        <begin position="1010"/>
        <end position="1031"/>
    </location>
</feature>
<dbReference type="SUPFAM" id="SSF52540">
    <property type="entry name" value="P-loop containing nucleoside triphosphate hydrolases"/>
    <property type="match status" value="2"/>
</dbReference>
<comment type="similarity">
    <text evidence="3">Belongs to the ABC transporter superfamily. ABCA family.</text>
</comment>
<evidence type="ECO:0000256" key="2">
    <source>
        <dbReference type="ARBA" id="ARBA00004608"/>
    </source>
</evidence>
<evidence type="ECO:0000256" key="9">
    <source>
        <dbReference type="ARBA" id="ARBA00022840"/>
    </source>
</evidence>
<evidence type="ECO:0000256" key="10">
    <source>
        <dbReference type="ARBA" id="ARBA00022989"/>
    </source>
</evidence>
<feature type="transmembrane region" description="Helical" evidence="14">
    <location>
        <begin position="1925"/>
        <end position="1948"/>
    </location>
</feature>
<dbReference type="InterPro" id="IPR026082">
    <property type="entry name" value="ABCA"/>
</dbReference>
<evidence type="ECO:0000256" key="14">
    <source>
        <dbReference type="SAM" id="Phobius"/>
    </source>
</evidence>
<dbReference type="GO" id="GO:0051246">
    <property type="term" value="P:regulation of protein metabolic process"/>
    <property type="evidence" value="ECO:0007669"/>
    <property type="project" value="UniProtKB-ARBA"/>
</dbReference>
<feature type="non-terminal residue" evidence="16">
    <location>
        <position position="2343"/>
    </location>
</feature>
<feature type="transmembrane region" description="Helical" evidence="14">
    <location>
        <begin position="2035"/>
        <end position="2061"/>
    </location>
</feature>
<dbReference type="InterPro" id="IPR027417">
    <property type="entry name" value="P-loop_NTPase"/>
</dbReference>
<dbReference type="Pfam" id="PF12698">
    <property type="entry name" value="ABC2_membrane_3"/>
    <property type="match status" value="2"/>
</dbReference>
<feature type="compositionally biased region" description="Low complexity" evidence="13">
    <location>
        <begin position="1475"/>
        <end position="1490"/>
    </location>
</feature>
<dbReference type="FunFam" id="3.40.50.300:FF:000511">
    <property type="entry name" value="ATP-binding cassette, sub-family A (ABC1), member 2"/>
    <property type="match status" value="1"/>
</dbReference>
<dbReference type="Pfam" id="PF00005">
    <property type="entry name" value="ABC_tran"/>
    <property type="match status" value="2"/>
</dbReference>
<evidence type="ECO:0000256" key="7">
    <source>
        <dbReference type="ARBA" id="ARBA00022741"/>
    </source>
</evidence>
<evidence type="ECO:0000259" key="15">
    <source>
        <dbReference type="PROSITE" id="PS50893"/>
    </source>
</evidence>
<dbReference type="PROSITE" id="PS50893">
    <property type="entry name" value="ABC_TRANSPORTER_2"/>
    <property type="match status" value="1"/>
</dbReference>
<comment type="caution">
    <text evidence="16">The sequence shown here is derived from an EMBL/GenBank/DDBJ whole genome shotgun (WGS) entry which is preliminary data.</text>
</comment>
<evidence type="ECO:0000256" key="11">
    <source>
        <dbReference type="ARBA" id="ARBA00023136"/>
    </source>
</evidence>
<keyword evidence="12" id="KW-0325">Glycoprotein</keyword>
<dbReference type="GO" id="GO:0005524">
    <property type="term" value="F:ATP binding"/>
    <property type="evidence" value="ECO:0007669"/>
    <property type="project" value="UniProtKB-KW"/>
</dbReference>
<evidence type="ECO:0000256" key="4">
    <source>
        <dbReference type="ARBA" id="ARBA00022448"/>
    </source>
</evidence>
<accession>A0ABD0L9A7</accession>
<evidence type="ECO:0000256" key="6">
    <source>
        <dbReference type="ARBA" id="ARBA00022737"/>
    </source>
</evidence>
<feature type="region of interest" description="Disordered" evidence="13">
    <location>
        <begin position="480"/>
        <end position="511"/>
    </location>
</feature>
<dbReference type="Gene3D" id="3.40.50.300">
    <property type="entry name" value="P-loop containing nucleotide triphosphate hydrolases"/>
    <property type="match status" value="2"/>
</dbReference>
<gene>
    <name evidence="16" type="ORF">BaRGS_00012983</name>
</gene>
<feature type="region of interest" description="Disordered" evidence="13">
    <location>
        <begin position="1450"/>
        <end position="1497"/>
    </location>
</feature>
<feature type="transmembrane region" description="Helical" evidence="14">
    <location>
        <begin position="824"/>
        <end position="846"/>
    </location>
</feature>
<feature type="compositionally biased region" description="Polar residues" evidence="13">
    <location>
        <begin position="480"/>
        <end position="502"/>
    </location>
</feature>
<keyword evidence="8" id="KW-0967">Endosome</keyword>
<evidence type="ECO:0000256" key="3">
    <source>
        <dbReference type="ARBA" id="ARBA00008869"/>
    </source>
</evidence>
<sequence length="2343" mass="261673">KENKGLSLRLGISTDGRMVDSAVGARFLQFALPYEAGITRAFRPETGSHHLVRSGTEHAIGSDGVSTSYRFLVVMDSDDQCVQSSEKRGAKAGRRVSWFVLLFEVFIPLVLFVILLLIRKKLPASPISTSRYNAKPLPSAGLVSILQMFCEGGERDSHGFMNFSNARSTQKFLNQLQAVAENNNFFNPGFTPQEMDELPDLYRAVINDPAFLHDAFVNTTDVRFGDLLNSVNETEEFMTQSLDLPDEEVKALLHASIRLKEVYRYLFGNDLNSSSIPLMRRRRSADPSDLLNSAKDALSGSTSVPNFFNFTRSGLSAINSNDFARILKELQERVGKSPSPQESSIVTEAVVRALLENSNVLAHDDMLTILELLLKTVDSPGVSIVLQPHQIAALLKDDLQHRLCALNSTQLQQLSGSLSEEVSNNKIVQVLHLQPVNISATAVKVDRFVHKVERFIQFQKELEELGALVEMLPFDDNMTDISGGNQTVTASPAHNASSSGSKDSGDTPPKKKWKPGLMRIWNFMQTAVCGKEPKIPEPVEPSDDDSDKSEIDALALSSRQKQMLGIILHYLYSNPKIIYAPNNTAADQVIREANATFQFVGSIGDYAREWLNVSQELHEFLAEPKTAHNLEAIKQMQEDLNSHKGVVWPLFKIPQLSPFLSEPVHNASQYQHILDNIDRAAHGWLSLMTGISLNVFQGFKSEAEMVNFFLTKAYSENVSVIAGVMFEDMRAGKDLPPHVRYKIRQNATFTPTTKYVRKQTWYPGPGPGDYPYYQFGFVWVQDMIERAIVNIQTGRDVIEPGSYMQQFPYPCYVYDQFVFMIEHVMPLCLTISWVYSVAMLVQSIVYEKEHRLKEVMKMMGLSNAVHWCAWFLTTFLQMTATVGLLTLMLKVGMVLPHSDPSIVFIVLEVYAIAIISFSFLISVLYSKAKVAAACAGIIYFLSYVPYMYLAIKEDIANDKIPAAYKTAASLFSTTAFGLGAKYFAFYEEMGVGVQWNNINISPVEEDEYNLFMVTLMMILDCLIYAILVWYIEHVHPGSYGLPKPWYFPFTKSYWCGGSMRTVEECPNILSLCRRGNLGLLSVTEEDQACAMAHQDPEHARKFEPEPVHLPLGVGIDNLTKVYKLGRKVAVKQLSLNLYEGQITSFLGHNGAGKTTTMSMLSGLIPPSSGYATVYGLDIRTDMDIIRQSLGMCPQHNVLFDKFTVEEHLWFYAQLKGMNSKDIKQQTDRMIEDLGLPDKRHCRVDCLSGGMQRKLSVAIAFVGGSRTVILDEPTAGVDPYARRAIWDLLVKFKQDRTILLSTHHMDEADILGDRIAIISNGQLKCCGSSMFLKNNIGDGYHLTLVKSAPEETHNVKLLDPNPTPKPRVSACKAEDVGSFIEKYVPSAYLVSESQRELAYILPFEEAKKGNFRKLFQALDSSLAELHINSYGVMDTSLEEIFLKVTEAACQEEEGAGEEDTKPSDALSCDSMPIGQPPAAVSSAVSASNPVSDGSSSLNSLLEPEQAMEGGMAEGVFGAAALSGSDTGMLVLEDFSEDGNQQRSQVQGQGQNTSPRRGTPVMSSMNFVHDSSQSPRILLEGRGSHVLKPHLLLLNHFKAVIIKRFHYITRNWRSLFSQIILPAIFVAIAMTVALAAPSVDDLPPLELSTLQYYNVTQPRGNFIPITNERQSSRSKVNPDDAVAAQLMETFHLPSGIGASCVLDSPQSLYGLPADDSWYNHNKTHVQPLIYKPECLWLAAKHHSKDLLQRLSDTNISGYTPLEPGYSSTHFYPSCQCKTDGSGYKCSAENHPTAPSFLVITQDVLVNITRQISEDYLLYTTYDKRLHRYGAISFGLVQRDVPENFGESAPNLFKKMAVRNVAKLWFNHKGYHSVPVFLNSINNAILRANLPSSKGNPAAYGITAINHPWNDTNNVLNTMNFVLEGSDVLISIFIIVAMSFVPASFVVFLVYERSTKAKHLQFVTGINPVMYWIGNYVWDMANYVIPAFMCVMILLIFQIPAYVSKDNLPAVIALFLMYGWSITPVMYPASFWFNEPSTAYICLIVINLFTGITCIVSSFLLEIFSYDKDLERVHSVLKIVFMMFPNYCLGRGLIDLAFNEYKNEFFFKTGQNDRMMSPMEWELIPRLLVAMASIGLAFFLITLLCEYRFFLSRKQASAPQNPIEDEDYDVASERKRVLRGSGRYDVLSLENLTKVYKTRKLGRHLAVDRLCLGVPPGECFGLLGVNGAGKTTTFKMLTGDTVPTFGSAYLNGYSVVKDIKKVQQSIGYCPQFDSLYDELTAREHLQLYCRLRGVPPKDEKQVVEWALSKLGLSKYADKLSGTYSGGNKRKLSTAIALIGHPPIIFM</sequence>
<feature type="domain" description="ABC transporter" evidence="15">
    <location>
        <begin position="1113"/>
        <end position="1344"/>
    </location>
</feature>
<feature type="compositionally biased region" description="Low complexity" evidence="13">
    <location>
        <begin position="1537"/>
        <end position="1549"/>
    </location>
</feature>
<evidence type="ECO:0000313" key="16">
    <source>
        <dbReference type="EMBL" id="KAK7495763.1"/>
    </source>
</evidence>
<feature type="non-terminal residue" evidence="16">
    <location>
        <position position="1"/>
    </location>
</feature>
<feature type="transmembrane region" description="Helical" evidence="14">
    <location>
        <begin position="96"/>
        <end position="118"/>
    </location>
</feature>
<evidence type="ECO:0000256" key="8">
    <source>
        <dbReference type="ARBA" id="ARBA00022753"/>
    </source>
</evidence>
<dbReference type="SMART" id="SM00382">
    <property type="entry name" value="AAA"/>
    <property type="match status" value="1"/>
</dbReference>
<evidence type="ECO:0000256" key="12">
    <source>
        <dbReference type="ARBA" id="ARBA00023180"/>
    </source>
</evidence>
<evidence type="ECO:0000256" key="13">
    <source>
        <dbReference type="SAM" id="MobiDB-lite"/>
    </source>
</evidence>
<dbReference type="PROSITE" id="PS00211">
    <property type="entry name" value="ABC_TRANSPORTER_1"/>
    <property type="match status" value="1"/>
</dbReference>
<protein>
    <recommendedName>
        <fullName evidence="15">ABC transporter domain-containing protein</fullName>
    </recommendedName>
</protein>
<feature type="transmembrane region" description="Helical" evidence="14">
    <location>
        <begin position="2007"/>
        <end position="2029"/>
    </location>
</feature>
<keyword evidence="6" id="KW-0677">Repeat</keyword>
<dbReference type="EMBL" id="JACVVK020000072">
    <property type="protein sequence ID" value="KAK7495763.1"/>
    <property type="molecule type" value="Genomic_DNA"/>
</dbReference>
<keyword evidence="7" id="KW-0547">Nucleotide-binding</keyword>
<feature type="transmembrane region" description="Helical" evidence="14">
    <location>
        <begin position="901"/>
        <end position="923"/>
    </location>
</feature>
<dbReference type="PANTHER" id="PTHR19229">
    <property type="entry name" value="ATP-BINDING CASSETTE TRANSPORTER SUBFAMILY A ABCA"/>
    <property type="match status" value="1"/>
</dbReference>
<dbReference type="InterPro" id="IPR017871">
    <property type="entry name" value="ABC_transporter-like_CS"/>
</dbReference>
<dbReference type="GO" id="GO:0010008">
    <property type="term" value="C:endosome membrane"/>
    <property type="evidence" value="ECO:0007669"/>
    <property type="project" value="UniProtKB-SubCell"/>
</dbReference>
<feature type="transmembrane region" description="Helical" evidence="14">
    <location>
        <begin position="930"/>
        <end position="951"/>
    </location>
</feature>
<dbReference type="Proteomes" id="UP001519460">
    <property type="component" value="Unassembled WGS sequence"/>
</dbReference>
<name>A0ABD0L9A7_9CAEN</name>
<keyword evidence="17" id="KW-1185">Reference proteome</keyword>
<keyword evidence="9" id="KW-0067">ATP-binding</keyword>
<organism evidence="16 17">
    <name type="scientific">Batillaria attramentaria</name>
    <dbReference type="NCBI Taxonomy" id="370345"/>
    <lineage>
        <taxon>Eukaryota</taxon>
        <taxon>Metazoa</taxon>
        <taxon>Spiralia</taxon>
        <taxon>Lophotrochozoa</taxon>
        <taxon>Mollusca</taxon>
        <taxon>Gastropoda</taxon>
        <taxon>Caenogastropoda</taxon>
        <taxon>Sorbeoconcha</taxon>
        <taxon>Cerithioidea</taxon>
        <taxon>Batillariidae</taxon>
        <taxon>Batillaria</taxon>
    </lineage>
</organism>
<dbReference type="FunFam" id="3.40.50.300:FF:003994">
    <property type="entry name" value="Predicted protein"/>
    <property type="match status" value="1"/>
</dbReference>